<dbReference type="EMBL" id="CP002644">
    <property type="protein sequence ID" value="AER19528.1"/>
    <property type="molecule type" value="Genomic_DNA"/>
</dbReference>
<reference evidence="1 2" key="1">
    <citation type="journal article" date="2011" name="BMC Genomics">
        <title>Comparative Genomic Analysis of Streptococcus suis reveals significant genomic diversity among different serotypes.</title>
        <authorList>
            <person name="Zhang A."/>
            <person name="Yang M."/>
            <person name="Hu P."/>
            <person name="Wu J."/>
            <person name="Chen B."/>
            <person name="Hua Y."/>
            <person name="Yu J."/>
            <person name="Chen H."/>
            <person name="Xiao J."/>
            <person name="Jin M."/>
        </authorList>
    </citation>
    <scope>NUCLEOTIDE SEQUENCE [LARGE SCALE GENOMIC DNA]</scope>
    <source>
        <strain evidence="1">D12</strain>
    </source>
</reference>
<accession>G7SE59</accession>
<evidence type="ECO:0000313" key="1">
    <source>
        <dbReference type="EMBL" id="AER19528.1"/>
    </source>
</evidence>
<proteinExistence type="predicted"/>
<dbReference type="PATRIC" id="fig|1004952.3.peg.1209"/>
<protein>
    <submittedName>
        <fullName evidence="1">Uncharacterized protein</fullName>
    </submittedName>
</protein>
<evidence type="ECO:0000313" key="2">
    <source>
        <dbReference type="Proteomes" id="UP000008845"/>
    </source>
</evidence>
<dbReference type="Proteomes" id="UP000008845">
    <property type="component" value="Chromosome"/>
</dbReference>
<dbReference type="AlphaFoldDB" id="G7SE59"/>
<organism evidence="1 2">
    <name type="scientific">Streptococcus suis D12</name>
    <dbReference type="NCBI Taxonomy" id="1004952"/>
    <lineage>
        <taxon>Bacteria</taxon>
        <taxon>Bacillati</taxon>
        <taxon>Bacillota</taxon>
        <taxon>Bacilli</taxon>
        <taxon>Lactobacillales</taxon>
        <taxon>Streptococcaceae</taxon>
        <taxon>Streptococcus</taxon>
    </lineage>
</organism>
<dbReference type="KEGG" id="ssk:SSUD12_1238"/>
<dbReference type="HOGENOM" id="CLU_3158510_0_0_9"/>
<gene>
    <name evidence="1" type="ORF">SSUD12_1238</name>
</gene>
<sequence length="48" mass="5421">MHLKRIFIVLFGSDVLANALLTKPNSAITQITATGRELKTNEFEAQYR</sequence>
<name>G7SE59_STRSU</name>